<evidence type="ECO:0000259" key="1">
    <source>
        <dbReference type="Pfam" id="PF00567"/>
    </source>
</evidence>
<protein>
    <recommendedName>
        <fullName evidence="1">Tudor domain-containing protein</fullName>
    </recommendedName>
</protein>
<dbReference type="InterPro" id="IPR035437">
    <property type="entry name" value="SNase_OB-fold_sf"/>
</dbReference>
<feature type="domain" description="Tudor" evidence="1">
    <location>
        <begin position="1"/>
        <end position="36"/>
    </location>
</feature>
<name>A0A0B6Y495_9EUPU</name>
<dbReference type="InterPro" id="IPR002999">
    <property type="entry name" value="Tudor"/>
</dbReference>
<reference evidence="2" key="1">
    <citation type="submission" date="2014-12" db="EMBL/GenBank/DDBJ databases">
        <title>Insight into the proteome of Arion vulgaris.</title>
        <authorList>
            <person name="Aradska J."/>
            <person name="Bulat T."/>
            <person name="Smidak R."/>
            <person name="Sarate P."/>
            <person name="Gangsoo J."/>
            <person name="Sialana F."/>
            <person name="Bilban M."/>
            <person name="Lubec G."/>
        </authorList>
    </citation>
    <scope>NUCLEOTIDE SEQUENCE</scope>
    <source>
        <tissue evidence="2">Skin</tissue>
    </source>
</reference>
<gene>
    <name evidence="2" type="primary">ORF11988</name>
</gene>
<accession>A0A0B6Y495</accession>
<dbReference type="AlphaFoldDB" id="A0A0B6Y495"/>
<dbReference type="Pfam" id="PF00567">
    <property type="entry name" value="TUDOR"/>
    <property type="match status" value="1"/>
</dbReference>
<dbReference type="Gene3D" id="2.40.50.90">
    <property type="match status" value="1"/>
</dbReference>
<proteinExistence type="predicted"/>
<dbReference type="SUPFAM" id="SSF63748">
    <property type="entry name" value="Tudor/PWWP/MBT"/>
    <property type="match status" value="1"/>
</dbReference>
<dbReference type="EMBL" id="HACG01004048">
    <property type="protein sequence ID" value="CEK50913.1"/>
    <property type="molecule type" value="Transcribed_RNA"/>
</dbReference>
<feature type="non-terminal residue" evidence="2">
    <location>
        <position position="77"/>
    </location>
</feature>
<evidence type="ECO:0000313" key="2">
    <source>
        <dbReference type="EMBL" id="CEK50913.1"/>
    </source>
</evidence>
<organism evidence="2">
    <name type="scientific">Arion vulgaris</name>
    <dbReference type="NCBI Taxonomy" id="1028688"/>
    <lineage>
        <taxon>Eukaryota</taxon>
        <taxon>Metazoa</taxon>
        <taxon>Spiralia</taxon>
        <taxon>Lophotrochozoa</taxon>
        <taxon>Mollusca</taxon>
        <taxon>Gastropoda</taxon>
        <taxon>Heterobranchia</taxon>
        <taxon>Euthyneura</taxon>
        <taxon>Panpulmonata</taxon>
        <taxon>Eupulmonata</taxon>
        <taxon>Stylommatophora</taxon>
        <taxon>Helicina</taxon>
        <taxon>Arionoidea</taxon>
        <taxon>Arionidae</taxon>
        <taxon>Arion</taxon>
    </lineage>
</organism>
<sequence>VMSVDYGYVSWVDERDLRELDLKFLHLTPQAVECCLGDIEPEDENMDWKKETCDQFAEMVKGKILFAYIKHRYLSGR</sequence>
<feature type="non-terminal residue" evidence="2">
    <location>
        <position position="1"/>
    </location>
</feature>